<dbReference type="GO" id="GO:0005886">
    <property type="term" value="C:plasma membrane"/>
    <property type="evidence" value="ECO:0007669"/>
    <property type="project" value="UniProtKB-SubCell"/>
</dbReference>
<evidence type="ECO:0000256" key="7">
    <source>
        <dbReference type="SAM" id="Phobius"/>
    </source>
</evidence>
<evidence type="ECO:0000256" key="3">
    <source>
        <dbReference type="ARBA" id="ARBA00022475"/>
    </source>
</evidence>
<dbReference type="CDD" id="cd17324">
    <property type="entry name" value="MFS_NepI_like"/>
    <property type="match status" value="1"/>
</dbReference>
<dbReference type="AlphaFoldDB" id="A0A2T5IJ23"/>
<evidence type="ECO:0000313" key="9">
    <source>
        <dbReference type="EMBL" id="PTQ83833.1"/>
    </source>
</evidence>
<evidence type="ECO:0000256" key="6">
    <source>
        <dbReference type="ARBA" id="ARBA00023136"/>
    </source>
</evidence>
<reference evidence="9 10" key="1">
    <citation type="submission" date="2018-04" db="EMBL/GenBank/DDBJ databases">
        <title>Genomic Encyclopedia of Archaeal and Bacterial Type Strains, Phase II (KMG-II): from individual species to whole genera.</title>
        <authorList>
            <person name="Goeker M."/>
        </authorList>
    </citation>
    <scope>NUCLEOTIDE SEQUENCE [LARGE SCALE GENOMIC DNA]</scope>
    <source>
        <strain evidence="9 10">DSM 18806</strain>
    </source>
</reference>
<keyword evidence="2" id="KW-0813">Transport</keyword>
<dbReference type="Gene3D" id="1.20.1250.20">
    <property type="entry name" value="MFS general substrate transporter like domains"/>
    <property type="match status" value="1"/>
</dbReference>
<keyword evidence="10" id="KW-1185">Reference proteome</keyword>
<dbReference type="PANTHER" id="PTHR43124">
    <property type="entry name" value="PURINE EFFLUX PUMP PBUE"/>
    <property type="match status" value="1"/>
</dbReference>
<gene>
    <name evidence="9" type="ORF">C8U37_112103</name>
</gene>
<feature type="transmembrane region" description="Helical" evidence="7">
    <location>
        <begin position="348"/>
        <end position="371"/>
    </location>
</feature>
<dbReference type="SUPFAM" id="SSF103473">
    <property type="entry name" value="MFS general substrate transporter"/>
    <property type="match status" value="1"/>
</dbReference>
<proteinExistence type="predicted"/>
<dbReference type="PANTHER" id="PTHR43124:SF3">
    <property type="entry name" value="CHLORAMPHENICOL EFFLUX PUMP RV0191"/>
    <property type="match status" value="1"/>
</dbReference>
<keyword evidence="6 7" id="KW-0472">Membrane</keyword>
<dbReference type="InterPro" id="IPR050189">
    <property type="entry name" value="MFS_Efflux_Transporters"/>
</dbReference>
<dbReference type="InterPro" id="IPR036259">
    <property type="entry name" value="MFS_trans_sf"/>
</dbReference>
<evidence type="ECO:0000256" key="1">
    <source>
        <dbReference type="ARBA" id="ARBA00004651"/>
    </source>
</evidence>
<feature type="transmembrane region" description="Helical" evidence="7">
    <location>
        <begin position="383"/>
        <end position="405"/>
    </location>
</feature>
<feature type="domain" description="Major facilitator superfamily (MFS) profile" evidence="8">
    <location>
        <begin position="62"/>
        <end position="434"/>
    </location>
</feature>
<accession>A0A2T5IJ23</accession>
<evidence type="ECO:0000256" key="5">
    <source>
        <dbReference type="ARBA" id="ARBA00022989"/>
    </source>
</evidence>
<comment type="caution">
    <text evidence="9">The sequence shown here is derived from an EMBL/GenBank/DDBJ whole genome shotgun (WGS) entry which is preliminary data.</text>
</comment>
<dbReference type="Proteomes" id="UP000244161">
    <property type="component" value="Unassembled WGS sequence"/>
</dbReference>
<dbReference type="Pfam" id="PF07690">
    <property type="entry name" value="MFS_1"/>
    <property type="match status" value="1"/>
</dbReference>
<feature type="transmembrane region" description="Helical" evidence="7">
    <location>
        <begin position="152"/>
        <end position="174"/>
    </location>
</feature>
<sequence length="438" mass="47175">MSGLSSLQKYTVKTNREEIKFILHIYSRLIKVANGMTSPYDSEVIFIQTKGEIYLKNNKNLLILILTIGVFGIMNTEMGIIGIIPLIAQNFDVTVPTASLLVSGFALVVAIAGPTMPLLFSKVNRKTVMVLALGIFTASNIFSMFAPSFTTLLLARIIPAAFHPIYVSMALTVAGTSVERHESAKAVAKVFIGVSAGMVLGVPITSFIATEFSFAMAMLFFAAVNGIMLIATLLFVPSMPVTEVLSYGKQVSVLKKPLMLIAILLVILLNGALFGFYSYLSDFLENVTHLSTRMISFVLLIYGLTNIVGNIIAGRVLTTNANKTIFTIPFALIATYVLMFFTGSISMVTILLVTILGIIAGIIANINQYVISEAGPEAPNFSNGLFLTAANLGTTFGPIICGMFITAFSTAYSLMGAIIFSGMSILVILIRRKIESKA</sequence>
<feature type="transmembrane region" description="Helical" evidence="7">
    <location>
        <begin position="325"/>
        <end position="342"/>
    </location>
</feature>
<evidence type="ECO:0000313" key="10">
    <source>
        <dbReference type="Proteomes" id="UP000244161"/>
    </source>
</evidence>
<dbReference type="EMBL" id="QAOM01000012">
    <property type="protein sequence ID" value="PTQ83833.1"/>
    <property type="molecule type" value="Genomic_DNA"/>
</dbReference>
<feature type="transmembrane region" description="Helical" evidence="7">
    <location>
        <begin position="186"/>
        <end position="208"/>
    </location>
</feature>
<feature type="transmembrane region" description="Helical" evidence="7">
    <location>
        <begin position="411"/>
        <end position="430"/>
    </location>
</feature>
<dbReference type="GO" id="GO:0022857">
    <property type="term" value="F:transmembrane transporter activity"/>
    <property type="evidence" value="ECO:0007669"/>
    <property type="project" value="InterPro"/>
</dbReference>
<dbReference type="PROSITE" id="PS50850">
    <property type="entry name" value="MFS"/>
    <property type="match status" value="1"/>
</dbReference>
<comment type="subcellular location">
    <subcellularLocation>
        <location evidence="1">Cell membrane</location>
        <topology evidence="1">Multi-pass membrane protein</topology>
    </subcellularLocation>
</comment>
<feature type="transmembrane region" description="Helical" evidence="7">
    <location>
        <begin position="100"/>
        <end position="120"/>
    </location>
</feature>
<dbReference type="RefSeq" id="WP_245879808.1">
    <property type="nucleotide sequence ID" value="NZ_QAOM01000012.1"/>
</dbReference>
<organism evidence="9 10">
    <name type="scientific">Trichococcus patagoniensis</name>
    <dbReference type="NCBI Taxonomy" id="382641"/>
    <lineage>
        <taxon>Bacteria</taxon>
        <taxon>Bacillati</taxon>
        <taxon>Bacillota</taxon>
        <taxon>Bacilli</taxon>
        <taxon>Lactobacillales</taxon>
        <taxon>Carnobacteriaceae</taxon>
        <taxon>Trichococcus</taxon>
    </lineage>
</organism>
<keyword evidence="5 7" id="KW-1133">Transmembrane helix</keyword>
<keyword evidence="4 7" id="KW-0812">Transmembrane</keyword>
<evidence type="ECO:0000259" key="8">
    <source>
        <dbReference type="PROSITE" id="PS50850"/>
    </source>
</evidence>
<evidence type="ECO:0000256" key="4">
    <source>
        <dbReference type="ARBA" id="ARBA00022692"/>
    </source>
</evidence>
<feature type="transmembrane region" description="Helical" evidence="7">
    <location>
        <begin position="214"/>
        <end position="236"/>
    </location>
</feature>
<feature type="transmembrane region" description="Helical" evidence="7">
    <location>
        <begin position="127"/>
        <end position="146"/>
    </location>
</feature>
<protein>
    <submittedName>
        <fullName evidence="9">Putative MFS family arabinose efflux permease</fullName>
    </submittedName>
</protein>
<feature type="transmembrane region" description="Helical" evidence="7">
    <location>
        <begin position="257"/>
        <end position="280"/>
    </location>
</feature>
<name>A0A2T5IJ23_9LACT</name>
<dbReference type="InterPro" id="IPR011701">
    <property type="entry name" value="MFS"/>
</dbReference>
<feature type="transmembrane region" description="Helical" evidence="7">
    <location>
        <begin position="61"/>
        <end position="88"/>
    </location>
</feature>
<dbReference type="InterPro" id="IPR020846">
    <property type="entry name" value="MFS_dom"/>
</dbReference>
<keyword evidence="3" id="KW-1003">Cell membrane</keyword>
<feature type="transmembrane region" description="Helical" evidence="7">
    <location>
        <begin position="292"/>
        <end position="313"/>
    </location>
</feature>
<evidence type="ECO:0000256" key="2">
    <source>
        <dbReference type="ARBA" id="ARBA00022448"/>
    </source>
</evidence>